<evidence type="ECO:0000259" key="2">
    <source>
        <dbReference type="PROSITE" id="PS51752"/>
    </source>
</evidence>
<keyword evidence="4" id="KW-1185">Reference proteome</keyword>
<dbReference type="InterPro" id="IPR001229">
    <property type="entry name" value="Jacalin-like_lectin_dom"/>
</dbReference>
<keyword evidence="1" id="KW-0430">Lectin</keyword>
<feature type="non-terminal residue" evidence="3">
    <location>
        <position position="1"/>
    </location>
</feature>
<dbReference type="SUPFAM" id="SSF51101">
    <property type="entry name" value="Mannose-binding lectins"/>
    <property type="match status" value="1"/>
</dbReference>
<gene>
    <name evidence="3" type="ORF">KI387_022735</name>
</gene>
<feature type="domain" description="Jacalin-type lectin" evidence="2">
    <location>
        <begin position="35"/>
        <end position="96"/>
    </location>
</feature>
<dbReference type="EMBL" id="JAHRHJ020000005">
    <property type="protein sequence ID" value="KAH9314108.1"/>
    <property type="molecule type" value="Genomic_DNA"/>
</dbReference>
<dbReference type="GO" id="GO:0030246">
    <property type="term" value="F:carbohydrate binding"/>
    <property type="evidence" value="ECO:0007669"/>
    <property type="project" value="UniProtKB-KW"/>
</dbReference>
<dbReference type="AlphaFoldDB" id="A0AA38G3E5"/>
<sequence>SGAVVCQEKALVQSNETHECVCPAHAALDPSTVTLSTSGPWGGSGGTISYDGTALAISAVHIRHGKAIYSLQTQYVIGTTLHWSHPHGSSEGELVT</sequence>
<protein>
    <recommendedName>
        <fullName evidence="2">Jacalin-type lectin domain-containing protein</fullName>
    </recommendedName>
</protein>
<dbReference type="Gene3D" id="2.100.10.30">
    <property type="entry name" value="Jacalin-like lectin domain"/>
    <property type="match status" value="1"/>
</dbReference>
<proteinExistence type="predicted"/>
<comment type="caution">
    <text evidence="3">The sequence shown here is derived from an EMBL/GenBank/DDBJ whole genome shotgun (WGS) entry which is preliminary data.</text>
</comment>
<organism evidence="3 4">
    <name type="scientific">Taxus chinensis</name>
    <name type="common">Chinese yew</name>
    <name type="synonym">Taxus wallichiana var. chinensis</name>
    <dbReference type="NCBI Taxonomy" id="29808"/>
    <lineage>
        <taxon>Eukaryota</taxon>
        <taxon>Viridiplantae</taxon>
        <taxon>Streptophyta</taxon>
        <taxon>Embryophyta</taxon>
        <taxon>Tracheophyta</taxon>
        <taxon>Spermatophyta</taxon>
        <taxon>Pinopsida</taxon>
        <taxon>Pinidae</taxon>
        <taxon>Conifers II</taxon>
        <taxon>Cupressales</taxon>
        <taxon>Taxaceae</taxon>
        <taxon>Taxus</taxon>
    </lineage>
</organism>
<evidence type="ECO:0000313" key="4">
    <source>
        <dbReference type="Proteomes" id="UP000824469"/>
    </source>
</evidence>
<dbReference type="Proteomes" id="UP000824469">
    <property type="component" value="Unassembled WGS sequence"/>
</dbReference>
<dbReference type="Pfam" id="PF01419">
    <property type="entry name" value="Jacalin"/>
    <property type="match status" value="1"/>
</dbReference>
<accession>A0AA38G3E5</accession>
<evidence type="ECO:0000256" key="1">
    <source>
        <dbReference type="ARBA" id="ARBA00022734"/>
    </source>
</evidence>
<name>A0AA38G3E5_TAXCH</name>
<dbReference type="InterPro" id="IPR036404">
    <property type="entry name" value="Jacalin-like_lectin_dom_sf"/>
</dbReference>
<feature type="non-terminal residue" evidence="3">
    <location>
        <position position="96"/>
    </location>
</feature>
<evidence type="ECO:0000313" key="3">
    <source>
        <dbReference type="EMBL" id="KAH9314108.1"/>
    </source>
</evidence>
<dbReference type="PROSITE" id="PS51752">
    <property type="entry name" value="JACALIN_LECTIN"/>
    <property type="match status" value="1"/>
</dbReference>
<reference evidence="3 4" key="1">
    <citation type="journal article" date="2021" name="Nat. Plants">
        <title>The Taxus genome provides insights into paclitaxel biosynthesis.</title>
        <authorList>
            <person name="Xiong X."/>
            <person name="Gou J."/>
            <person name="Liao Q."/>
            <person name="Li Y."/>
            <person name="Zhou Q."/>
            <person name="Bi G."/>
            <person name="Li C."/>
            <person name="Du R."/>
            <person name="Wang X."/>
            <person name="Sun T."/>
            <person name="Guo L."/>
            <person name="Liang H."/>
            <person name="Lu P."/>
            <person name="Wu Y."/>
            <person name="Zhang Z."/>
            <person name="Ro D.K."/>
            <person name="Shang Y."/>
            <person name="Huang S."/>
            <person name="Yan J."/>
        </authorList>
    </citation>
    <scope>NUCLEOTIDE SEQUENCE [LARGE SCALE GENOMIC DNA]</scope>
    <source>
        <strain evidence="3">Ta-2019</strain>
    </source>
</reference>